<comment type="caution">
    <text evidence="1">The sequence shown here is derived from an EMBL/GenBank/DDBJ whole genome shotgun (WGS) entry which is preliminary data.</text>
</comment>
<protein>
    <submittedName>
        <fullName evidence="1">Uncharacterized protein</fullName>
    </submittedName>
</protein>
<sequence length="114" mass="12547">MWWVSHPGPGSTTSRAHPTTVARYCPLWAPNMPSQTSQWVTHHGIALVCYSLNFGVPMEPEANELPKGLMLGKDVNIHIRITPLCNVGSYSGSIAFAFLPIILCNVNVPSNYNR</sequence>
<dbReference type="EMBL" id="RDQH01000331">
    <property type="protein sequence ID" value="RXH99962.1"/>
    <property type="molecule type" value="Genomic_DNA"/>
</dbReference>
<dbReference type="AlphaFoldDB" id="A0A498K2J1"/>
<organism evidence="1 2">
    <name type="scientific">Malus domestica</name>
    <name type="common">Apple</name>
    <name type="synonym">Pyrus malus</name>
    <dbReference type="NCBI Taxonomy" id="3750"/>
    <lineage>
        <taxon>Eukaryota</taxon>
        <taxon>Viridiplantae</taxon>
        <taxon>Streptophyta</taxon>
        <taxon>Embryophyta</taxon>
        <taxon>Tracheophyta</taxon>
        <taxon>Spermatophyta</taxon>
        <taxon>Magnoliopsida</taxon>
        <taxon>eudicotyledons</taxon>
        <taxon>Gunneridae</taxon>
        <taxon>Pentapetalae</taxon>
        <taxon>rosids</taxon>
        <taxon>fabids</taxon>
        <taxon>Rosales</taxon>
        <taxon>Rosaceae</taxon>
        <taxon>Amygdaloideae</taxon>
        <taxon>Maleae</taxon>
        <taxon>Malus</taxon>
    </lineage>
</organism>
<gene>
    <name evidence="1" type="ORF">DVH24_030453</name>
</gene>
<reference evidence="1 2" key="1">
    <citation type="submission" date="2018-10" db="EMBL/GenBank/DDBJ databases">
        <title>A high-quality apple genome assembly.</title>
        <authorList>
            <person name="Hu J."/>
        </authorList>
    </citation>
    <scope>NUCLEOTIDE SEQUENCE [LARGE SCALE GENOMIC DNA]</scope>
    <source>
        <strain evidence="2">cv. HFTH1</strain>
        <tissue evidence="1">Young leaf</tissue>
    </source>
</reference>
<accession>A0A498K2J1</accession>
<proteinExistence type="predicted"/>
<evidence type="ECO:0000313" key="1">
    <source>
        <dbReference type="EMBL" id="RXH99962.1"/>
    </source>
</evidence>
<evidence type="ECO:0000313" key="2">
    <source>
        <dbReference type="Proteomes" id="UP000290289"/>
    </source>
</evidence>
<keyword evidence="2" id="KW-1185">Reference proteome</keyword>
<dbReference type="Proteomes" id="UP000290289">
    <property type="component" value="Chromosome 5"/>
</dbReference>
<name>A0A498K2J1_MALDO</name>